<feature type="domain" description="TPM" evidence="2">
    <location>
        <begin position="33"/>
        <end position="154"/>
    </location>
</feature>
<sequence length="267" mass="28559">MKKLRIIAVLGLLCILLMGAAPEQLQPTSRFFVNDFANVLSQEDEDEIYRLGVSLYEQTKAQVVVVTVDNMDGMDLETFSHTLAESWGIGDKEDDSGVLLLLAMEERQSRIEVGYGLEGALTDLRTGQIQDKYMLPYYKDGDYSTGMREGYRAVLSLVYDEYGIQVDELPSAEEIEEKEGRSFPAVLVPMGIIGLIILASVLTRGGRGGRGGGGGFLFMPMMYGRGHHHDDDTFFGGGGFGGGGFGGGGGFSGGGGSFGGGGSSRGF</sequence>
<dbReference type="InterPro" id="IPR007621">
    <property type="entry name" value="TPM_dom"/>
</dbReference>
<gene>
    <name evidence="3" type="ORF">H8709_03000</name>
</gene>
<evidence type="ECO:0000313" key="3">
    <source>
        <dbReference type="EMBL" id="MBC8569793.1"/>
    </source>
</evidence>
<proteinExistence type="predicted"/>
<dbReference type="Proteomes" id="UP000660861">
    <property type="component" value="Unassembled WGS sequence"/>
</dbReference>
<dbReference type="Gene3D" id="3.10.310.50">
    <property type="match status" value="1"/>
</dbReference>
<dbReference type="EMBL" id="JACRTC010000001">
    <property type="protein sequence ID" value="MBC8569793.1"/>
    <property type="molecule type" value="Genomic_DNA"/>
</dbReference>
<protein>
    <submittedName>
        <fullName evidence="3">TPM domain-containing protein</fullName>
    </submittedName>
</protein>
<organism evidence="3 4">
    <name type="scientific">Zongyangia hominis</name>
    <dbReference type="NCBI Taxonomy" id="2763677"/>
    <lineage>
        <taxon>Bacteria</taxon>
        <taxon>Bacillati</taxon>
        <taxon>Bacillota</taxon>
        <taxon>Clostridia</taxon>
        <taxon>Eubacteriales</taxon>
        <taxon>Oscillospiraceae</taxon>
        <taxon>Zongyangia</taxon>
    </lineage>
</organism>
<dbReference type="PANTHER" id="PTHR30373">
    <property type="entry name" value="UPF0603 PROTEIN YGCG"/>
    <property type="match status" value="1"/>
</dbReference>
<dbReference type="Pfam" id="PF04536">
    <property type="entry name" value="TPM_phosphatase"/>
    <property type="match status" value="1"/>
</dbReference>
<feature type="signal peptide" evidence="1">
    <location>
        <begin position="1"/>
        <end position="20"/>
    </location>
</feature>
<accession>A0A926IB10</accession>
<reference evidence="3" key="1">
    <citation type="submission" date="2020-08" db="EMBL/GenBank/DDBJ databases">
        <title>Genome public.</title>
        <authorList>
            <person name="Liu C."/>
            <person name="Sun Q."/>
        </authorList>
    </citation>
    <scope>NUCLEOTIDE SEQUENCE</scope>
    <source>
        <strain evidence="3">NSJ-54</strain>
    </source>
</reference>
<feature type="chain" id="PRO_5039548660" evidence="1">
    <location>
        <begin position="21"/>
        <end position="267"/>
    </location>
</feature>
<dbReference type="AlphaFoldDB" id="A0A926IB10"/>
<name>A0A926IB10_9FIRM</name>
<comment type="caution">
    <text evidence="3">The sequence shown here is derived from an EMBL/GenBank/DDBJ whole genome shotgun (WGS) entry which is preliminary data.</text>
</comment>
<evidence type="ECO:0000256" key="1">
    <source>
        <dbReference type="SAM" id="SignalP"/>
    </source>
</evidence>
<dbReference type="PANTHER" id="PTHR30373:SF2">
    <property type="entry name" value="UPF0603 PROTEIN YGCG"/>
    <property type="match status" value="1"/>
</dbReference>
<keyword evidence="4" id="KW-1185">Reference proteome</keyword>
<keyword evidence="1" id="KW-0732">Signal</keyword>
<dbReference type="RefSeq" id="WP_262396880.1">
    <property type="nucleotide sequence ID" value="NZ_JACRTC010000001.1"/>
</dbReference>
<evidence type="ECO:0000259" key="2">
    <source>
        <dbReference type="Pfam" id="PF04536"/>
    </source>
</evidence>
<evidence type="ECO:0000313" key="4">
    <source>
        <dbReference type="Proteomes" id="UP000660861"/>
    </source>
</evidence>